<dbReference type="AlphaFoldDB" id="A0AAD9LP20"/>
<keyword evidence="2" id="KW-1185">Reference proteome</keyword>
<dbReference type="Proteomes" id="UP001259832">
    <property type="component" value="Unassembled WGS sequence"/>
</dbReference>
<accession>A0AAD9LP20</accession>
<reference evidence="1" key="1">
    <citation type="submission" date="2023-08" db="EMBL/GenBank/DDBJ databases">
        <title>Reference Genome Resource for the Citrus Pathogen Phytophthora citrophthora.</title>
        <authorList>
            <person name="Moller H."/>
            <person name="Coetzee B."/>
            <person name="Rose L.J."/>
            <person name="Van Niekerk J.M."/>
        </authorList>
    </citation>
    <scope>NUCLEOTIDE SEQUENCE</scope>
    <source>
        <strain evidence="1">STE-U-9442</strain>
    </source>
</reference>
<protein>
    <submittedName>
        <fullName evidence="1">Uncharacterized protein</fullName>
    </submittedName>
</protein>
<evidence type="ECO:0000313" key="1">
    <source>
        <dbReference type="EMBL" id="KAK1944255.1"/>
    </source>
</evidence>
<gene>
    <name evidence="1" type="ORF">P3T76_004167</name>
</gene>
<dbReference type="EMBL" id="JASMQC010000006">
    <property type="protein sequence ID" value="KAK1944255.1"/>
    <property type="molecule type" value="Genomic_DNA"/>
</dbReference>
<sequence>MVQELEEDNAFLYARHRLSLVETLSGDEPPRRYMTEWLNAKRAQWKRIIRLPSVRFICGCLMSDEKESIETFVKKAEAHNKYGISARSESSYSRYHIPDVFFVGIASLDVDVVLQVWANISLASPSIKVTAMCGFDLSAHGQAHCMPKQNEPGKYDGHEGHSGIAGGNLVVTQGQRGGGDGINGKDSPYNEMLFRYHVQRIVDRFLMKKDMPTPDLSYFPAGYRVVKFETEDASIHGLFSGTPGIRTLKVMKESEAGEERTCAGSGGEGGSGGKGGEIFIETGQIVCRGDGAEGLKGQDGSPGKPSRDSLRSLTFTATIRQWYFKGGLFGKHLGEPQIDVQVEEVKLEDQPSFFVHGMYELLRRNKHPKLILPAISLLPRQSFERRVLALKTSFQCDFSGLNATMERQDKRSK</sequence>
<organism evidence="1 2">
    <name type="scientific">Phytophthora citrophthora</name>
    <dbReference type="NCBI Taxonomy" id="4793"/>
    <lineage>
        <taxon>Eukaryota</taxon>
        <taxon>Sar</taxon>
        <taxon>Stramenopiles</taxon>
        <taxon>Oomycota</taxon>
        <taxon>Peronosporomycetes</taxon>
        <taxon>Peronosporales</taxon>
        <taxon>Peronosporaceae</taxon>
        <taxon>Phytophthora</taxon>
    </lineage>
</organism>
<evidence type="ECO:0000313" key="2">
    <source>
        <dbReference type="Proteomes" id="UP001259832"/>
    </source>
</evidence>
<proteinExistence type="predicted"/>
<name>A0AAD9LP20_9STRA</name>
<comment type="caution">
    <text evidence="1">The sequence shown here is derived from an EMBL/GenBank/DDBJ whole genome shotgun (WGS) entry which is preliminary data.</text>
</comment>